<evidence type="ECO:0000313" key="2">
    <source>
        <dbReference type="EMBL" id="KAF9741385.1"/>
    </source>
</evidence>
<organism evidence="2 3">
    <name type="scientific">Paraphaeosphaeria minitans</name>
    <dbReference type="NCBI Taxonomy" id="565426"/>
    <lineage>
        <taxon>Eukaryota</taxon>
        <taxon>Fungi</taxon>
        <taxon>Dikarya</taxon>
        <taxon>Ascomycota</taxon>
        <taxon>Pezizomycotina</taxon>
        <taxon>Dothideomycetes</taxon>
        <taxon>Pleosporomycetidae</taxon>
        <taxon>Pleosporales</taxon>
        <taxon>Massarineae</taxon>
        <taxon>Didymosphaeriaceae</taxon>
        <taxon>Paraphaeosphaeria</taxon>
    </lineage>
</organism>
<name>A0A9P6KWG2_9PLEO</name>
<dbReference type="CDD" id="cd22997">
    <property type="entry name" value="GT_LH"/>
    <property type="match status" value="1"/>
</dbReference>
<dbReference type="PANTHER" id="PTHR36587">
    <property type="entry name" value="EXPRESSION SITE-ASSOCIATED GENE 3 (ESAG3)-LIKE PROTEIN"/>
    <property type="match status" value="1"/>
</dbReference>
<comment type="caution">
    <text evidence="2">The sequence shown here is derived from an EMBL/GenBank/DDBJ whole genome shotgun (WGS) entry which is preliminary data.</text>
</comment>
<evidence type="ECO:0000313" key="3">
    <source>
        <dbReference type="Proteomes" id="UP000756921"/>
    </source>
</evidence>
<keyword evidence="1" id="KW-0472">Membrane</keyword>
<reference evidence="2" key="1">
    <citation type="journal article" date="2020" name="Mol. Plant Microbe Interact.">
        <title>Genome Sequence of the Biocontrol Agent Coniothyrium minitans strain Conio (IMI 134523).</title>
        <authorList>
            <person name="Patel D."/>
            <person name="Shittu T.A."/>
            <person name="Baroncelli R."/>
            <person name="Muthumeenakshi S."/>
            <person name="Osborne T.H."/>
            <person name="Janganan T.K."/>
            <person name="Sreenivasaprasad S."/>
        </authorList>
    </citation>
    <scope>NUCLEOTIDE SEQUENCE</scope>
    <source>
        <strain evidence="2">Conio</strain>
    </source>
</reference>
<protein>
    <submittedName>
        <fullName evidence="2">Uncharacterized protein</fullName>
    </submittedName>
</protein>
<gene>
    <name evidence="2" type="ORF">PMIN01_00924</name>
</gene>
<evidence type="ECO:0000256" key="1">
    <source>
        <dbReference type="SAM" id="Phobius"/>
    </source>
</evidence>
<feature type="transmembrane region" description="Helical" evidence="1">
    <location>
        <begin position="38"/>
        <end position="56"/>
    </location>
</feature>
<dbReference type="OrthoDB" id="422736at2759"/>
<dbReference type="AlphaFoldDB" id="A0A9P6KWG2"/>
<keyword evidence="1" id="KW-1133">Transmembrane helix</keyword>
<proteinExistence type="predicted"/>
<keyword evidence="1" id="KW-0812">Transmembrane</keyword>
<accession>A0A9P6KWG2</accession>
<dbReference type="Proteomes" id="UP000756921">
    <property type="component" value="Unassembled WGS sequence"/>
</dbReference>
<sequence length="561" mass="63578">MCSDTSLSSYAYTPLPGSSRPLRSCVSQSFTCRRIKKGLSLIFALSAVALPLLYYLTTERFWRPEGAYLPEHTVNSSALTVGQQKLVLVLPVDKSSHHLCKVVASAIAVGYPSPVLVNWKNDFQTDKKGIGPSQLGKITGYLDYLEWATSDLAPPEQRLDEEDLVFGIDAHDIWLQLPPSVLIQRYYSIIQRANKRIAGQYGFFDKGFMQQTIVVSSQKACVAPRDEISDLHCGDVPGSPLPDTVYGFFTDYNFWFSRSIYVRPKILNSGSFIGPAGDMRRYLQRVKKRMDQFLDLVESSGRPQGKALGGDQGIFAEIFGEQEVWRETVKKEDFAEDSPNRKKAIAERQLLEYHVGLDYTQEISFQTCYNEWQGYFVPLKGSEQIYEESQKAGVTPPRIQTLPADVLKGRPPLAKLANNKLRKKTWLEMALFMDFWTTAVPIGVHYNTSRKGLKGRLETWWGATWWFPYLRELLLAHMQPSVAHEALVTIEAADGPLQVVPYLPLDEPKPAMLFVHNTETDNWALIPATDWDAICREADPKKESQKPWYDEVFRDGKGILL</sequence>
<dbReference type="EMBL" id="WJXW01000001">
    <property type="protein sequence ID" value="KAF9741385.1"/>
    <property type="molecule type" value="Genomic_DNA"/>
</dbReference>
<keyword evidence="3" id="KW-1185">Reference proteome</keyword>
<dbReference type="PANTHER" id="PTHR36587:SF2">
    <property type="entry name" value="EXPRESSION SITE-ASSOCIATED GENE 3 (ESAG3)-LIKE PROTEIN"/>
    <property type="match status" value="1"/>
</dbReference>